<proteinExistence type="predicted"/>
<name>W6YHA1_COCC2</name>
<dbReference type="HOGENOM" id="CLU_2800835_0_0_1"/>
<evidence type="ECO:0000313" key="1">
    <source>
        <dbReference type="EMBL" id="EUC36895.1"/>
    </source>
</evidence>
<organism evidence="1 2">
    <name type="scientific">Cochliobolus carbonum (strain 26-R-13)</name>
    <name type="common">Maize leaf spot fungus</name>
    <name type="synonym">Bipolaris zeicola</name>
    <dbReference type="NCBI Taxonomy" id="930089"/>
    <lineage>
        <taxon>Eukaryota</taxon>
        <taxon>Fungi</taxon>
        <taxon>Dikarya</taxon>
        <taxon>Ascomycota</taxon>
        <taxon>Pezizomycotina</taxon>
        <taxon>Dothideomycetes</taxon>
        <taxon>Pleosporomycetidae</taxon>
        <taxon>Pleosporales</taxon>
        <taxon>Pleosporineae</taxon>
        <taxon>Pleosporaceae</taxon>
        <taxon>Bipolaris</taxon>
    </lineage>
</organism>
<gene>
    <name evidence="1" type="ORF">COCCADRAFT_86835</name>
</gene>
<dbReference type="EMBL" id="KI964556">
    <property type="protein sequence ID" value="EUC36895.1"/>
    <property type="molecule type" value="Genomic_DNA"/>
</dbReference>
<protein>
    <submittedName>
        <fullName evidence="1">Uncharacterized protein</fullName>
    </submittedName>
</protein>
<feature type="non-terminal residue" evidence="1">
    <location>
        <position position="1"/>
    </location>
</feature>
<dbReference type="GeneID" id="19152236"/>
<evidence type="ECO:0000313" key="2">
    <source>
        <dbReference type="Proteomes" id="UP000053841"/>
    </source>
</evidence>
<dbReference type="RefSeq" id="XP_007708761.1">
    <property type="nucleotide sequence ID" value="XM_007710571.1"/>
</dbReference>
<reference evidence="1 2" key="1">
    <citation type="journal article" date="2013" name="PLoS Genet.">
        <title>Comparative genome structure, secondary metabolite, and effector coding capacity across Cochliobolus pathogens.</title>
        <authorList>
            <person name="Condon B.J."/>
            <person name="Leng Y."/>
            <person name="Wu D."/>
            <person name="Bushley K.E."/>
            <person name="Ohm R.A."/>
            <person name="Otillar R."/>
            <person name="Martin J."/>
            <person name="Schackwitz W."/>
            <person name="Grimwood J."/>
            <person name="MohdZainudin N."/>
            <person name="Xue C."/>
            <person name="Wang R."/>
            <person name="Manning V.A."/>
            <person name="Dhillon B."/>
            <person name="Tu Z.J."/>
            <person name="Steffenson B.J."/>
            <person name="Salamov A."/>
            <person name="Sun H."/>
            <person name="Lowry S."/>
            <person name="LaButti K."/>
            <person name="Han J."/>
            <person name="Copeland A."/>
            <person name="Lindquist E."/>
            <person name="Barry K."/>
            <person name="Schmutz J."/>
            <person name="Baker S.E."/>
            <person name="Ciuffetti L.M."/>
            <person name="Grigoriev I.V."/>
            <person name="Zhong S."/>
            <person name="Turgeon B.G."/>
        </authorList>
    </citation>
    <scope>NUCLEOTIDE SEQUENCE [LARGE SCALE GENOMIC DNA]</scope>
    <source>
        <strain evidence="1 2">26-R-13</strain>
    </source>
</reference>
<dbReference type="KEGG" id="bze:COCCADRAFT_86835"/>
<accession>W6YHA1</accession>
<keyword evidence="2" id="KW-1185">Reference proteome</keyword>
<dbReference type="AlphaFoldDB" id="W6YHA1"/>
<sequence length="68" mass="7214">PSSSPWRRCRACLLGPRQPLLPRLFPVNSAQTHTLSSIALSLSLALCGCTTTSCCRPVSPILSPPPAQ</sequence>
<dbReference type="Proteomes" id="UP000053841">
    <property type="component" value="Unassembled WGS sequence"/>
</dbReference>